<dbReference type="AlphaFoldDB" id="A0A9K3GP44"/>
<reference evidence="2 3" key="1">
    <citation type="journal article" date="2018" name="PLoS ONE">
        <title>The draft genome of Kipferlia bialata reveals reductive genome evolution in fornicate parasites.</title>
        <authorList>
            <person name="Tanifuji G."/>
            <person name="Takabayashi S."/>
            <person name="Kume K."/>
            <person name="Takagi M."/>
            <person name="Nakayama T."/>
            <person name="Kamikawa R."/>
            <person name="Inagaki Y."/>
            <person name="Hashimoto T."/>
        </authorList>
    </citation>
    <scope>NUCLEOTIDE SEQUENCE [LARGE SCALE GENOMIC DNA]</scope>
    <source>
        <strain evidence="2">NY0173</strain>
    </source>
</reference>
<dbReference type="Proteomes" id="UP000265618">
    <property type="component" value="Unassembled WGS sequence"/>
</dbReference>
<dbReference type="OrthoDB" id="5585992at2759"/>
<feature type="region of interest" description="Disordered" evidence="1">
    <location>
        <begin position="101"/>
        <end position="206"/>
    </location>
</feature>
<organism evidence="2 3">
    <name type="scientific">Kipferlia bialata</name>
    <dbReference type="NCBI Taxonomy" id="797122"/>
    <lineage>
        <taxon>Eukaryota</taxon>
        <taxon>Metamonada</taxon>
        <taxon>Carpediemonas-like organisms</taxon>
        <taxon>Kipferlia</taxon>
    </lineage>
</organism>
<comment type="caution">
    <text evidence="2">The sequence shown here is derived from an EMBL/GenBank/DDBJ whole genome shotgun (WGS) entry which is preliminary data.</text>
</comment>
<dbReference type="EMBL" id="BDIP01005671">
    <property type="protein sequence ID" value="GIQ90013.1"/>
    <property type="molecule type" value="Genomic_DNA"/>
</dbReference>
<proteinExistence type="predicted"/>
<feature type="compositionally biased region" description="Basic and acidic residues" evidence="1">
    <location>
        <begin position="150"/>
        <end position="162"/>
    </location>
</feature>
<feature type="non-terminal residue" evidence="2">
    <location>
        <position position="1"/>
    </location>
</feature>
<dbReference type="InterPro" id="IPR011009">
    <property type="entry name" value="Kinase-like_dom_sf"/>
</dbReference>
<evidence type="ECO:0000256" key="1">
    <source>
        <dbReference type="SAM" id="MobiDB-lite"/>
    </source>
</evidence>
<dbReference type="PANTHER" id="PTHR11909">
    <property type="entry name" value="CASEIN KINASE-RELATED"/>
    <property type="match status" value="1"/>
</dbReference>
<feature type="compositionally biased region" description="Gly residues" evidence="1">
    <location>
        <begin position="166"/>
        <end position="185"/>
    </location>
</feature>
<sequence length="206" mass="23225">GMLPWQGLRAATKRQKYEKILERKMSSPIESLCRGYACEFAAYLHYCRALRFDDKPDYAYIRKLFRELFVREGYSYDYCFDWVLLGFDADKYHRQRARVVKKGGDAGGQPAPEAPVQEEDARSRRSGKGRGREREKSSRIATEGTWPESRLSRGREGRREFRAGSGRRGGGPAGSGNGQGGTGGGSRRRGGSGSNNNQKSRPEFHF</sequence>
<protein>
    <recommendedName>
        <fullName evidence="4">Non-specific serine/threonine protein kinase</fullName>
    </recommendedName>
</protein>
<name>A0A9K3GP44_9EUKA</name>
<dbReference type="SUPFAM" id="SSF56112">
    <property type="entry name" value="Protein kinase-like (PK-like)"/>
    <property type="match status" value="1"/>
</dbReference>
<dbReference type="Gene3D" id="1.10.510.10">
    <property type="entry name" value="Transferase(Phosphotransferase) domain 1"/>
    <property type="match status" value="1"/>
</dbReference>
<dbReference type="InterPro" id="IPR050235">
    <property type="entry name" value="CK1_Ser-Thr_kinase"/>
</dbReference>
<gene>
    <name evidence="2" type="ORF">KIPB_012650</name>
</gene>
<evidence type="ECO:0000313" key="3">
    <source>
        <dbReference type="Proteomes" id="UP000265618"/>
    </source>
</evidence>
<accession>A0A9K3GP44</accession>
<evidence type="ECO:0000313" key="2">
    <source>
        <dbReference type="EMBL" id="GIQ90013.1"/>
    </source>
</evidence>
<evidence type="ECO:0008006" key="4">
    <source>
        <dbReference type="Google" id="ProtNLM"/>
    </source>
</evidence>
<keyword evidence="3" id="KW-1185">Reference proteome</keyword>